<feature type="transmembrane region" description="Helical" evidence="1">
    <location>
        <begin position="68"/>
        <end position="87"/>
    </location>
</feature>
<dbReference type="OrthoDB" id="129082at2"/>
<dbReference type="RefSeq" id="WP_126693487.1">
    <property type="nucleotide sequence ID" value="NZ_RXOF01000006.1"/>
</dbReference>
<keyword evidence="1" id="KW-0812">Transmembrane</keyword>
<organism evidence="2 3">
    <name type="scientific">Hymenobacter gummosus</name>
    <dbReference type="NCBI Taxonomy" id="1776032"/>
    <lineage>
        <taxon>Bacteria</taxon>
        <taxon>Pseudomonadati</taxon>
        <taxon>Bacteroidota</taxon>
        <taxon>Cytophagia</taxon>
        <taxon>Cytophagales</taxon>
        <taxon>Hymenobacteraceae</taxon>
        <taxon>Hymenobacter</taxon>
    </lineage>
</organism>
<keyword evidence="1" id="KW-1133">Transmembrane helix</keyword>
<evidence type="ECO:0000313" key="3">
    <source>
        <dbReference type="Proteomes" id="UP000282184"/>
    </source>
</evidence>
<proteinExistence type="predicted"/>
<evidence type="ECO:0000313" key="2">
    <source>
        <dbReference type="EMBL" id="RTQ49628.1"/>
    </source>
</evidence>
<keyword evidence="3" id="KW-1185">Reference proteome</keyword>
<sequence length="128" mass="13771">MNQPISRQAHGLADLTYIPTVAAAPKLFGFEEEKTAVTVCYALSGMALISGLMTRAEWGAFKVLPFKAHIALDFVNSVTALAAPWLFGFAHNKRARNAFLGIGAVGLTAGLLTRPEEMPAYQSDEDSE</sequence>
<feature type="transmembrane region" description="Helical" evidence="1">
    <location>
        <begin position="36"/>
        <end position="56"/>
    </location>
</feature>
<accession>A0A431U2L8</accession>
<protein>
    <submittedName>
        <fullName evidence="2">Uncharacterized protein</fullName>
    </submittedName>
</protein>
<dbReference type="AlphaFoldDB" id="A0A431U2L8"/>
<dbReference type="Proteomes" id="UP000282184">
    <property type="component" value="Unassembled WGS sequence"/>
</dbReference>
<reference evidence="2 3" key="1">
    <citation type="submission" date="2018-12" db="EMBL/GenBank/DDBJ databases">
        <title>Hymenobacter gummosus sp. nov., isolated from a spring.</title>
        <authorList>
            <person name="Nie L."/>
        </authorList>
    </citation>
    <scope>NUCLEOTIDE SEQUENCE [LARGE SCALE GENOMIC DNA]</scope>
    <source>
        <strain evidence="2 3">KCTC 52166</strain>
    </source>
</reference>
<name>A0A431U2L8_9BACT</name>
<comment type="caution">
    <text evidence="2">The sequence shown here is derived from an EMBL/GenBank/DDBJ whole genome shotgun (WGS) entry which is preliminary data.</text>
</comment>
<keyword evidence="1" id="KW-0472">Membrane</keyword>
<gene>
    <name evidence="2" type="ORF">EJV47_12485</name>
</gene>
<dbReference type="EMBL" id="RXOF01000006">
    <property type="protein sequence ID" value="RTQ49628.1"/>
    <property type="molecule type" value="Genomic_DNA"/>
</dbReference>
<evidence type="ECO:0000256" key="1">
    <source>
        <dbReference type="SAM" id="Phobius"/>
    </source>
</evidence>